<dbReference type="RefSeq" id="WP_084045551.1">
    <property type="nucleotide sequence ID" value="NZ_FWWU01000004.1"/>
</dbReference>
<protein>
    <submittedName>
        <fullName evidence="1">Prophage maintenance system killer protein</fullName>
    </submittedName>
</protein>
<dbReference type="EMBL" id="FWWU01000004">
    <property type="protein sequence ID" value="SMB79709.1"/>
    <property type="molecule type" value="Genomic_DNA"/>
</dbReference>
<name>A0A1W1UF85_9DEIO</name>
<evidence type="ECO:0000313" key="2">
    <source>
        <dbReference type="Proteomes" id="UP000192582"/>
    </source>
</evidence>
<dbReference type="STRING" id="695939.SAMN00790413_05309"/>
<keyword evidence="2" id="KW-1185">Reference proteome</keyword>
<dbReference type="AlphaFoldDB" id="A0A1W1UF85"/>
<gene>
    <name evidence="1" type="ORF">SAMN00790413_05309</name>
</gene>
<accession>A0A1W1UF85</accession>
<evidence type="ECO:0000313" key="1">
    <source>
        <dbReference type="EMBL" id="SMB79709.1"/>
    </source>
</evidence>
<sequence length="107" mass="11043">MTVCLIPKPITELHGEAPEAFGGLPGVPDAAGSASSLAPPAARLLFLAREHAPTDGNKRTAAAPYVFLLNGAELGAPDDAAFDRVLGPPQGHWADPRAMALGPRVRL</sequence>
<organism evidence="1 2">
    <name type="scientific">Deinococcus hopiensis KR-140</name>
    <dbReference type="NCBI Taxonomy" id="695939"/>
    <lineage>
        <taxon>Bacteria</taxon>
        <taxon>Thermotogati</taxon>
        <taxon>Deinococcota</taxon>
        <taxon>Deinococci</taxon>
        <taxon>Deinococcales</taxon>
        <taxon>Deinococcaceae</taxon>
        <taxon>Deinococcus</taxon>
    </lineage>
</organism>
<dbReference type="Proteomes" id="UP000192582">
    <property type="component" value="Unassembled WGS sequence"/>
</dbReference>
<proteinExistence type="predicted"/>
<reference evidence="1 2" key="1">
    <citation type="submission" date="2017-04" db="EMBL/GenBank/DDBJ databases">
        <authorList>
            <person name="Afonso C.L."/>
            <person name="Miller P.J."/>
            <person name="Scott M.A."/>
            <person name="Spackman E."/>
            <person name="Goraichik I."/>
            <person name="Dimitrov K.M."/>
            <person name="Suarez D.L."/>
            <person name="Swayne D.E."/>
        </authorList>
    </citation>
    <scope>NUCLEOTIDE SEQUENCE [LARGE SCALE GENOMIC DNA]</scope>
    <source>
        <strain evidence="1 2">KR-140</strain>
    </source>
</reference>
<dbReference type="OrthoDB" id="9802752at2"/>